<comment type="caution">
    <text evidence="2">The sequence shown here is derived from an EMBL/GenBank/DDBJ whole genome shotgun (WGS) entry which is preliminary data.</text>
</comment>
<keyword evidence="3" id="KW-1185">Reference proteome</keyword>
<dbReference type="STRING" id="1908236.BEN48_05485"/>
<dbReference type="InterPro" id="IPR007492">
    <property type="entry name" value="LytTR_DNA-bd_dom"/>
</dbReference>
<dbReference type="PROSITE" id="PS50930">
    <property type="entry name" value="HTH_LYTTR"/>
    <property type="match status" value="1"/>
</dbReference>
<dbReference type="PANTHER" id="PTHR37299:SF1">
    <property type="entry name" value="STAGE 0 SPORULATION PROTEIN A HOMOLOG"/>
    <property type="match status" value="1"/>
</dbReference>
<dbReference type="EMBL" id="MDZC01000112">
    <property type="protein sequence ID" value="OGX81692.1"/>
    <property type="molecule type" value="Genomic_DNA"/>
</dbReference>
<proteinExistence type="predicted"/>
<evidence type="ECO:0000259" key="1">
    <source>
        <dbReference type="PROSITE" id="PS50930"/>
    </source>
</evidence>
<dbReference type="Gene3D" id="2.40.50.1020">
    <property type="entry name" value="LytTr DNA-binding domain"/>
    <property type="match status" value="1"/>
</dbReference>
<dbReference type="Proteomes" id="UP000177791">
    <property type="component" value="Unassembled WGS sequence"/>
</dbReference>
<sequence>MKVNKKIVRVNYAELLYIEALSDYSVLVLDKQKLIVYSTLKVLESRLPATQFARVHRSYIVNTKRIDAVEDHILGFGKHEIPVSKSYQEGFYRRLRGA</sequence>
<dbReference type="InterPro" id="IPR046947">
    <property type="entry name" value="LytR-like"/>
</dbReference>
<dbReference type="RefSeq" id="WP_070735915.1">
    <property type="nucleotide sequence ID" value="NZ_MDZC01000112.1"/>
</dbReference>
<evidence type="ECO:0000313" key="3">
    <source>
        <dbReference type="Proteomes" id="UP000177791"/>
    </source>
</evidence>
<gene>
    <name evidence="2" type="ORF">BEN48_05485</name>
</gene>
<dbReference type="PANTHER" id="PTHR37299">
    <property type="entry name" value="TRANSCRIPTIONAL REGULATOR-RELATED"/>
    <property type="match status" value="1"/>
</dbReference>
<dbReference type="GO" id="GO:0000156">
    <property type="term" value="F:phosphorelay response regulator activity"/>
    <property type="evidence" value="ECO:0007669"/>
    <property type="project" value="InterPro"/>
</dbReference>
<protein>
    <recommendedName>
        <fullName evidence="1">HTH LytTR-type domain-containing protein</fullName>
    </recommendedName>
</protein>
<dbReference type="OrthoDB" id="1646880at2"/>
<dbReference type="Pfam" id="PF04397">
    <property type="entry name" value="LytTR"/>
    <property type="match status" value="1"/>
</dbReference>
<dbReference type="SMART" id="SM00850">
    <property type="entry name" value="LytTR"/>
    <property type="match status" value="1"/>
</dbReference>
<name>A0A1G1SSU3_9BACT</name>
<accession>A0A1G1SSU3</accession>
<evidence type="ECO:0000313" key="2">
    <source>
        <dbReference type="EMBL" id="OGX81692.1"/>
    </source>
</evidence>
<reference evidence="2 3" key="1">
    <citation type="submission" date="2016-08" db="EMBL/GenBank/DDBJ databases">
        <title>Hymenobacter coccineus sp. nov., Hymenobacter lapidarius sp. nov. and Hymenobacter glacialis sp. nov., isolated from Antarctic soil.</title>
        <authorList>
            <person name="Sedlacek I."/>
            <person name="Kralova S."/>
            <person name="Kyrova K."/>
            <person name="Maslanova I."/>
            <person name="Stankova E."/>
            <person name="Vrbovska V."/>
            <person name="Nemec M."/>
            <person name="Bartak M."/>
            <person name="Svec P."/>
            <person name="Busse H.-J."/>
            <person name="Pantucek R."/>
        </authorList>
    </citation>
    <scope>NUCLEOTIDE SEQUENCE [LARGE SCALE GENOMIC DNA]</scope>
    <source>
        <strain evidence="2 3">CCM 8648</strain>
    </source>
</reference>
<dbReference type="AlphaFoldDB" id="A0A1G1SSU3"/>
<dbReference type="GO" id="GO:0003677">
    <property type="term" value="F:DNA binding"/>
    <property type="evidence" value="ECO:0007669"/>
    <property type="project" value="InterPro"/>
</dbReference>
<organism evidence="2 3">
    <name type="scientific">Hymenobacter glacialis</name>
    <dbReference type="NCBI Taxonomy" id="1908236"/>
    <lineage>
        <taxon>Bacteria</taxon>
        <taxon>Pseudomonadati</taxon>
        <taxon>Bacteroidota</taxon>
        <taxon>Cytophagia</taxon>
        <taxon>Cytophagales</taxon>
        <taxon>Hymenobacteraceae</taxon>
        <taxon>Hymenobacter</taxon>
    </lineage>
</organism>
<feature type="domain" description="HTH LytTR-type" evidence="1">
    <location>
        <begin position="1"/>
        <end position="97"/>
    </location>
</feature>